<sequence length="592" mass="66144">MPSDITIVVDGVNFHLHKFPLLSRCGKIEKLIKQTQNNDKGTCTISLEEIPGGTNAFLVAAKFCYGVPVELTPRNTVMVYCLADYLEMIEEYGDDNLFSKVESYFHKAVLKNWKDCMVVLRSCETVVTRANNLHIISKCLNAISTMVCTDPSLFGWPMMMYGRLQSPGGSILWNGINTGARIKSSESDWWFEDVSHLSVDLFQRLIKIMKSKGILPEKLTGAIMYYSGKCVHGLGRWQGGRITKTRTNVSFGMKTDIVDQRILLESIVELLPETKGKSVCRFLLGLLRVALILGVSDKCRESLERRIGIQLEHATLDGLMIPSYSDSDTLYNTDCVERMISCFLTSELMGGMLSSSSFDLNTSPLAIPLRNVSKLVDGYMAEIASDVNLKPEKLYSLAEALPGSSRPLDDGLYRALDIYFEAHPWLPEKEKERLCNIIDCQKLSVDACAHATQNKRFPLRVVLQVLFVEQMHMKAALAAIAPQGSTDTGAGSNMALMRENQVLRVGMERMMVRVGELEEEFNKMRQEMVRMSQTHSSFGSPRFLAKTLGVCKLLARVSDAHRGVESNGSATPRPSTDRLRTSDHSEHPLKNV</sequence>
<feature type="non-terminal residue" evidence="8">
    <location>
        <position position="592"/>
    </location>
</feature>
<reference evidence="8 9" key="1">
    <citation type="journal article" date="2016" name="Sci. Rep.">
        <title>The genome sequence of the outbreeding globe artichoke constructed de novo incorporating a phase-aware low-pass sequencing strategy of F1 progeny.</title>
        <authorList>
            <person name="Scaglione D."/>
            <person name="Reyes-Chin-Wo S."/>
            <person name="Acquadro A."/>
            <person name="Froenicke L."/>
            <person name="Portis E."/>
            <person name="Beitel C."/>
            <person name="Tirone M."/>
            <person name="Mauro R."/>
            <person name="Lo Monaco A."/>
            <person name="Mauromicale G."/>
            <person name="Faccioli P."/>
            <person name="Cattivelli L."/>
            <person name="Rieseberg L."/>
            <person name="Michelmore R."/>
            <person name="Lanteri S."/>
        </authorList>
    </citation>
    <scope>NUCLEOTIDE SEQUENCE [LARGE SCALE GENOMIC DNA]</scope>
    <source>
        <strain evidence="8">2C</strain>
    </source>
</reference>
<evidence type="ECO:0000259" key="7">
    <source>
        <dbReference type="PROSITE" id="PS51649"/>
    </source>
</evidence>
<dbReference type="InterPro" id="IPR000210">
    <property type="entry name" value="BTB/POZ_dom"/>
</dbReference>
<organism evidence="8 9">
    <name type="scientific">Cynara cardunculus var. scolymus</name>
    <name type="common">Globe artichoke</name>
    <name type="synonym">Cynara scolymus</name>
    <dbReference type="NCBI Taxonomy" id="59895"/>
    <lineage>
        <taxon>Eukaryota</taxon>
        <taxon>Viridiplantae</taxon>
        <taxon>Streptophyta</taxon>
        <taxon>Embryophyta</taxon>
        <taxon>Tracheophyta</taxon>
        <taxon>Spermatophyta</taxon>
        <taxon>Magnoliopsida</taxon>
        <taxon>eudicotyledons</taxon>
        <taxon>Gunneridae</taxon>
        <taxon>Pentapetalae</taxon>
        <taxon>asterids</taxon>
        <taxon>campanulids</taxon>
        <taxon>Asterales</taxon>
        <taxon>Asteraceae</taxon>
        <taxon>Carduoideae</taxon>
        <taxon>Cardueae</taxon>
        <taxon>Carduinae</taxon>
        <taxon>Cynara</taxon>
    </lineage>
</organism>
<evidence type="ECO:0000256" key="4">
    <source>
        <dbReference type="SAM" id="Coils"/>
    </source>
</evidence>
<dbReference type="InterPro" id="IPR011333">
    <property type="entry name" value="SKP1/BTB/POZ_sf"/>
</dbReference>
<dbReference type="PROSITE" id="PS51649">
    <property type="entry name" value="NPH3"/>
    <property type="match status" value="1"/>
</dbReference>
<feature type="coiled-coil region" evidence="4">
    <location>
        <begin position="507"/>
        <end position="534"/>
    </location>
</feature>
<evidence type="ECO:0000313" key="8">
    <source>
        <dbReference type="EMBL" id="KVI09295.1"/>
    </source>
</evidence>
<dbReference type="Pfam" id="PF03000">
    <property type="entry name" value="NPH3"/>
    <property type="match status" value="1"/>
</dbReference>
<feature type="compositionally biased region" description="Basic and acidic residues" evidence="5">
    <location>
        <begin position="575"/>
        <end position="592"/>
    </location>
</feature>
<gene>
    <name evidence="8" type="ORF">Ccrd_012321</name>
</gene>
<dbReference type="UniPathway" id="UPA00143"/>
<dbReference type="AlphaFoldDB" id="A0A103YHR8"/>
<dbReference type="SUPFAM" id="SSF54695">
    <property type="entry name" value="POZ domain"/>
    <property type="match status" value="1"/>
</dbReference>
<dbReference type="Gramene" id="KVI09295">
    <property type="protein sequence ID" value="KVI09295"/>
    <property type="gene ID" value="Ccrd_012321"/>
</dbReference>
<comment type="pathway">
    <text evidence="1">Protein modification; protein ubiquitination.</text>
</comment>
<dbReference type="Pfam" id="PF00651">
    <property type="entry name" value="BTB"/>
    <property type="match status" value="1"/>
</dbReference>
<proteinExistence type="inferred from homology"/>
<evidence type="ECO:0000259" key="6">
    <source>
        <dbReference type="PROSITE" id="PS50097"/>
    </source>
</evidence>
<keyword evidence="2" id="KW-0833">Ubl conjugation pathway</keyword>
<dbReference type="EMBL" id="LEKV01001066">
    <property type="protein sequence ID" value="KVI09295.1"/>
    <property type="molecule type" value="Genomic_DNA"/>
</dbReference>
<name>A0A103YHR8_CYNCS</name>
<dbReference type="InterPro" id="IPR027356">
    <property type="entry name" value="NPH3_dom"/>
</dbReference>
<keyword evidence="9" id="KW-1185">Reference proteome</keyword>
<dbReference type="PROSITE" id="PS50097">
    <property type="entry name" value="BTB"/>
    <property type="match status" value="1"/>
</dbReference>
<dbReference type="Proteomes" id="UP000243975">
    <property type="component" value="Unassembled WGS sequence"/>
</dbReference>
<feature type="domain" description="NPH3" evidence="7">
    <location>
        <begin position="188"/>
        <end position="472"/>
    </location>
</feature>
<dbReference type="InterPro" id="IPR043454">
    <property type="entry name" value="NPH3/RPT2-like"/>
</dbReference>
<accession>A0A103YHR8</accession>
<comment type="similarity">
    <text evidence="3">Belongs to the NPH3 family.</text>
</comment>
<evidence type="ECO:0000256" key="2">
    <source>
        <dbReference type="ARBA" id="ARBA00022786"/>
    </source>
</evidence>
<evidence type="ECO:0000256" key="1">
    <source>
        <dbReference type="ARBA" id="ARBA00004906"/>
    </source>
</evidence>
<evidence type="ECO:0000256" key="5">
    <source>
        <dbReference type="SAM" id="MobiDB-lite"/>
    </source>
</evidence>
<keyword evidence="4" id="KW-0175">Coiled coil</keyword>
<dbReference type="PANTHER" id="PTHR32370">
    <property type="entry name" value="OS12G0117600 PROTEIN"/>
    <property type="match status" value="1"/>
</dbReference>
<protein>
    <submittedName>
        <fullName evidence="8">BTB/POZ-like protein</fullName>
    </submittedName>
</protein>
<dbReference type="GO" id="GO:0016567">
    <property type="term" value="P:protein ubiquitination"/>
    <property type="evidence" value="ECO:0007669"/>
    <property type="project" value="UniProtKB-UniPathway"/>
</dbReference>
<evidence type="ECO:0000313" key="9">
    <source>
        <dbReference type="Proteomes" id="UP000243975"/>
    </source>
</evidence>
<evidence type="ECO:0000256" key="3">
    <source>
        <dbReference type="PROSITE-ProRule" id="PRU00982"/>
    </source>
</evidence>
<feature type="domain" description="BTB" evidence="6">
    <location>
        <begin position="3"/>
        <end position="73"/>
    </location>
</feature>
<comment type="caution">
    <text evidence="8">The sequence shown here is derived from an EMBL/GenBank/DDBJ whole genome shotgun (WGS) entry which is preliminary data.</text>
</comment>
<feature type="region of interest" description="Disordered" evidence="5">
    <location>
        <begin position="561"/>
        <end position="592"/>
    </location>
</feature>
<dbReference type="Gene3D" id="3.30.710.10">
    <property type="entry name" value="Potassium Channel Kv1.1, Chain A"/>
    <property type="match status" value="1"/>
</dbReference>